<gene>
    <name evidence="1" type="ORF">AO382_1404</name>
</gene>
<evidence type="ECO:0000313" key="2">
    <source>
        <dbReference type="Proteomes" id="UP000078446"/>
    </source>
</evidence>
<comment type="caution">
    <text evidence="1">The sequence shown here is derived from an EMBL/GenBank/DDBJ whole genome shotgun (WGS) entry which is preliminary data.</text>
</comment>
<dbReference type="EMBL" id="LXHE01000014">
    <property type="protein sequence ID" value="OAV00254.1"/>
    <property type="molecule type" value="Genomic_DNA"/>
</dbReference>
<sequence>MNKRKLISELKTHHMYISAMDTKKSESVAAGIAIAINIIKKHEDTGWISVKDELPTFDERVLVAVDLTGRGDLNLMLAYLISDEAPYTDDEGNSYSASIALFDEHEDMIGAEFEDVKYWLPIPRLPKEIEE</sequence>
<name>A0A7Z1A3V0_MORCA</name>
<evidence type="ECO:0008006" key="3">
    <source>
        <dbReference type="Google" id="ProtNLM"/>
    </source>
</evidence>
<protein>
    <recommendedName>
        <fullName evidence="3">DUF551 domain-containing protein</fullName>
    </recommendedName>
</protein>
<reference evidence="1 2" key="1">
    <citation type="journal article" date="2016" name="Genome Biol. Evol.">
        <title>Comparative Genomic Analyses of the Moraxella catarrhalis Serosensitive and Seroresistant Lineages Demonstrate Their Independent Evolution.</title>
        <authorList>
            <person name="Earl J.P."/>
            <person name="de Vries S.P."/>
            <person name="Ahmed A."/>
            <person name="Powell E."/>
            <person name="Schultz M.P."/>
            <person name="Hermans P.W."/>
            <person name="Hill D.J."/>
            <person name="Zhou Z."/>
            <person name="Constantinidou C.I."/>
            <person name="Hu F.Z."/>
            <person name="Bootsma H.J."/>
            <person name="Ehrlich G.D."/>
        </authorList>
    </citation>
    <scope>NUCLEOTIDE SEQUENCE [LARGE SCALE GENOMIC DNA]</scope>
    <source>
        <strain evidence="1 2">Z7574</strain>
    </source>
</reference>
<dbReference type="AlphaFoldDB" id="A0A7Z1A3V0"/>
<organism evidence="1 2">
    <name type="scientific">Moraxella catarrhalis</name>
    <name type="common">Branhamella catarrhalis</name>
    <dbReference type="NCBI Taxonomy" id="480"/>
    <lineage>
        <taxon>Bacteria</taxon>
        <taxon>Pseudomonadati</taxon>
        <taxon>Pseudomonadota</taxon>
        <taxon>Gammaproteobacteria</taxon>
        <taxon>Moraxellales</taxon>
        <taxon>Moraxellaceae</taxon>
        <taxon>Moraxella</taxon>
    </lineage>
</organism>
<proteinExistence type="predicted"/>
<dbReference type="Proteomes" id="UP000078446">
    <property type="component" value="Unassembled WGS sequence"/>
</dbReference>
<evidence type="ECO:0000313" key="1">
    <source>
        <dbReference type="EMBL" id="OAV00254.1"/>
    </source>
</evidence>
<dbReference type="RefSeq" id="WP_064619126.1">
    <property type="nucleotide sequence ID" value="NZ_LXHE01000014.1"/>
</dbReference>
<accession>A0A7Z1A3V0</accession>